<keyword evidence="3" id="KW-1185">Reference proteome</keyword>
<reference evidence="3" key="1">
    <citation type="journal article" date="2019" name="Int. J. Syst. Evol. Microbiol.">
        <title>The Global Catalogue of Microorganisms (GCM) 10K type strain sequencing project: providing services to taxonomists for standard genome sequencing and annotation.</title>
        <authorList>
            <consortium name="The Broad Institute Genomics Platform"/>
            <consortium name="The Broad Institute Genome Sequencing Center for Infectious Disease"/>
            <person name="Wu L."/>
            <person name="Ma J."/>
        </authorList>
    </citation>
    <scope>NUCLEOTIDE SEQUENCE [LARGE SCALE GENOMIC DNA]</scope>
    <source>
        <strain evidence="3">JCM 32105</strain>
    </source>
</reference>
<feature type="region of interest" description="Disordered" evidence="1">
    <location>
        <begin position="41"/>
        <end position="60"/>
    </location>
</feature>
<evidence type="ECO:0000313" key="2">
    <source>
        <dbReference type="EMBL" id="GAA4468538.1"/>
    </source>
</evidence>
<accession>A0ABP8NMZ7</accession>
<protein>
    <submittedName>
        <fullName evidence="2">Uncharacterized protein</fullName>
    </submittedName>
</protein>
<organism evidence="2 3">
    <name type="scientific">Nemorincola caseinilytica</name>
    <dbReference type="NCBI Taxonomy" id="2054315"/>
    <lineage>
        <taxon>Bacteria</taxon>
        <taxon>Pseudomonadati</taxon>
        <taxon>Bacteroidota</taxon>
        <taxon>Chitinophagia</taxon>
        <taxon>Chitinophagales</taxon>
        <taxon>Chitinophagaceae</taxon>
        <taxon>Nemorincola</taxon>
    </lineage>
</organism>
<evidence type="ECO:0000313" key="3">
    <source>
        <dbReference type="Proteomes" id="UP001500067"/>
    </source>
</evidence>
<evidence type="ECO:0000256" key="1">
    <source>
        <dbReference type="SAM" id="MobiDB-lite"/>
    </source>
</evidence>
<dbReference type="Proteomes" id="UP001500067">
    <property type="component" value="Unassembled WGS sequence"/>
</dbReference>
<sequence length="60" mass="7210">MRTRKPTNGKVKGVKFTISKTTEENDLKKVKEQLLKDLEEKEKNDKEWYDKEMDKNLKKP</sequence>
<dbReference type="EMBL" id="BAABFA010000019">
    <property type="protein sequence ID" value="GAA4468538.1"/>
    <property type="molecule type" value="Genomic_DNA"/>
</dbReference>
<proteinExistence type="predicted"/>
<dbReference type="RefSeq" id="WP_345083967.1">
    <property type="nucleotide sequence ID" value="NZ_BAABFA010000019.1"/>
</dbReference>
<gene>
    <name evidence="2" type="ORF">GCM10023093_26300</name>
</gene>
<name>A0ABP8NMZ7_9BACT</name>
<comment type="caution">
    <text evidence="2">The sequence shown here is derived from an EMBL/GenBank/DDBJ whole genome shotgun (WGS) entry which is preliminary data.</text>
</comment>